<proteinExistence type="predicted"/>
<dbReference type="InterPro" id="IPR008011">
    <property type="entry name" value="Complex1_LYR_dom"/>
</dbReference>
<dbReference type="EMBL" id="JAAIUW010000003">
    <property type="protein sequence ID" value="KAF7838508.1"/>
    <property type="molecule type" value="Genomic_DNA"/>
</dbReference>
<dbReference type="Proteomes" id="UP000634136">
    <property type="component" value="Unassembled WGS sequence"/>
</dbReference>
<dbReference type="PANTHER" id="PTHR47158:SF1">
    <property type="entry name" value="OS08G0239000 PROTEIN"/>
    <property type="match status" value="1"/>
</dbReference>
<sequence>MASSANLSSKVPSKAQVLSLYRSLLRTARQFSDYNIKEYTKLRTIDAFRHSQSLSDPSSIASAYSHGVAQLDVAKRQAVVYSLINHETDDITSILELEVVFGLNSSSSPKLHNGAMQDSSFGNRFSV</sequence>
<organism evidence="2 3">
    <name type="scientific">Senna tora</name>
    <dbReference type="NCBI Taxonomy" id="362788"/>
    <lineage>
        <taxon>Eukaryota</taxon>
        <taxon>Viridiplantae</taxon>
        <taxon>Streptophyta</taxon>
        <taxon>Embryophyta</taxon>
        <taxon>Tracheophyta</taxon>
        <taxon>Spermatophyta</taxon>
        <taxon>Magnoliopsida</taxon>
        <taxon>eudicotyledons</taxon>
        <taxon>Gunneridae</taxon>
        <taxon>Pentapetalae</taxon>
        <taxon>rosids</taxon>
        <taxon>fabids</taxon>
        <taxon>Fabales</taxon>
        <taxon>Fabaceae</taxon>
        <taxon>Caesalpinioideae</taxon>
        <taxon>Cassia clade</taxon>
        <taxon>Senna</taxon>
    </lineage>
</organism>
<dbReference type="GO" id="GO:0016226">
    <property type="term" value="P:iron-sulfur cluster assembly"/>
    <property type="evidence" value="ECO:0007669"/>
    <property type="project" value="InterPro"/>
</dbReference>
<dbReference type="InterPro" id="IPR045297">
    <property type="entry name" value="Complex1_LYR_LYRM4"/>
</dbReference>
<reference evidence="2" key="1">
    <citation type="submission" date="2020-09" db="EMBL/GenBank/DDBJ databases">
        <title>Genome-Enabled Discovery of Anthraquinone Biosynthesis in Senna tora.</title>
        <authorList>
            <person name="Kang S.-H."/>
            <person name="Pandey R.P."/>
            <person name="Lee C.-M."/>
            <person name="Sim J.-S."/>
            <person name="Jeong J.-T."/>
            <person name="Choi B.-S."/>
            <person name="Jung M."/>
            <person name="Ginzburg D."/>
            <person name="Zhao K."/>
            <person name="Won S.Y."/>
            <person name="Oh T.-J."/>
            <person name="Yu Y."/>
            <person name="Kim N.-H."/>
            <person name="Lee O.R."/>
            <person name="Lee T.-H."/>
            <person name="Bashyal P."/>
            <person name="Kim T.-S."/>
            <person name="Lee W.-H."/>
            <person name="Kawkins C."/>
            <person name="Kim C.-K."/>
            <person name="Kim J.S."/>
            <person name="Ahn B.O."/>
            <person name="Rhee S.Y."/>
            <person name="Sohng J.K."/>
        </authorList>
    </citation>
    <scope>NUCLEOTIDE SEQUENCE</scope>
    <source>
        <tissue evidence="2">Leaf</tissue>
    </source>
</reference>
<evidence type="ECO:0000313" key="2">
    <source>
        <dbReference type="EMBL" id="KAF7838508.1"/>
    </source>
</evidence>
<protein>
    <submittedName>
        <fullName evidence="2">LYR motif-containing protein 4</fullName>
    </submittedName>
</protein>
<keyword evidence="3" id="KW-1185">Reference proteome</keyword>
<dbReference type="Pfam" id="PF05347">
    <property type="entry name" value="Complex1_LYR"/>
    <property type="match status" value="1"/>
</dbReference>
<dbReference type="AlphaFoldDB" id="A0A834X4K9"/>
<accession>A0A834X4K9</accession>
<dbReference type="CDD" id="cd20264">
    <property type="entry name" value="Complex1_LYR_LYRM4"/>
    <property type="match status" value="1"/>
</dbReference>
<feature type="domain" description="Complex 1 LYR protein" evidence="1">
    <location>
        <begin position="15"/>
        <end position="73"/>
    </location>
</feature>
<evidence type="ECO:0000313" key="3">
    <source>
        <dbReference type="Proteomes" id="UP000634136"/>
    </source>
</evidence>
<dbReference type="OrthoDB" id="275715at2759"/>
<name>A0A834X4K9_9FABA</name>
<evidence type="ECO:0000259" key="1">
    <source>
        <dbReference type="Pfam" id="PF05347"/>
    </source>
</evidence>
<dbReference type="PANTHER" id="PTHR47158">
    <property type="entry name" value="OS08G0239000 PROTEIN"/>
    <property type="match status" value="1"/>
</dbReference>
<comment type="caution">
    <text evidence="2">The sequence shown here is derived from an EMBL/GenBank/DDBJ whole genome shotgun (WGS) entry which is preliminary data.</text>
</comment>
<gene>
    <name evidence="2" type="ORF">G2W53_006990</name>
</gene>